<evidence type="ECO:0000313" key="16">
    <source>
        <dbReference type="EMBL" id="ATL49574.1"/>
    </source>
</evidence>
<dbReference type="RefSeq" id="WP_098195941.1">
    <property type="nucleotide sequence ID" value="NZ_CP023777.1"/>
</dbReference>
<proteinExistence type="inferred from homology"/>
<evidence type="ECO:0000256" key="7">
    <source>
        <dbReference type="ARBA" id="ARBA00051538"/>
    </source>
</evidence>
<dbReference type="EMBL" id="CP023777">
    <property type="protein sequence ID" value="ATL49574.1"/>
    <property type="molecule type" value="Genomic_DNA"/>
</dbReference>
<keyword evidence="4 15" id="KW-0012">Acyltransferase</keyword>
<evidence type="ECO:0000256" key="3">
    <source>
        <dbReference type="ARBA" id="ARBA00022679"/>
    </source>
</evidence>
<dbReference type="AlphaFoldDB" id="A0A291R0F5"/>
<comment type="subcellular location">
    <subcellularLocation>
        <location evidence="1 15">Cytoplasm</location>
    </subcellularLocation>
</comment>
<evidence type="ECO:0000313" key="17">
    <source>
        <dbReference type="Proteomes" id="UP000220133"/>
    </source>
</evidence>
<evidence type="ECO:0000256" key="1">
    <source>
        <dbReference type="ARBA" id="ARBA00004496"/>
    </source>
</evidence>
<dbReference type="Proteomes" id="UP000220133">
    <property type="component" value="Chromosome"/>
</dbReference>
<evidence type="ECO:0000256" key="4">
    <source>
        <dbReference type="ARBA" id="ARBA00023315"/>
    </source>
</evidence>
<comment type="similarity">
    <text evidence="9 15">Belongs to the L/F-transferase family.</text>
</comment>
<reference evidence="16 17" key="1">
    <citation type="submission" date="2017-10" db="EMBL/GenBank/DDBJ databases">
        <title>Paenichitinophaga pekingensis gen. nov., sp. nov., isolated from activated sludge.</title>
        <authorList>
            <person name="Jin D."/>
            <person name="Kong X."/>
            <person name="Deng Y."/>
            <person name="Bai Z."/>
        </authorList>
    </citation>
    <scope>NUCLEOTIDE SEQUENCE [LARGE SCALE GENOMIC DNA]</scope>
    <source>
        <strain evidence="16 17">13</strain>
    </source>
</reference>
<evidence type="ECO:0000256" key="15">
    <source>
        <dbReference type="HAMAP-Rule" id="MF_00688"/>
    </source>
</evidence>
<dbReference type="Gene3D" id="3.30.70.3550">
    <property type="entry name" value="Leucyl/phenylalanyl-tRNA-protein transferase, N-terminal domain"/>
    <property type="match status" value="1"/>
</dbReference>
<accession>A0A291R0F5</accession>
<dbReference type="GO" id="GO:0030163">
    <property type="term" value="P:protein catabolic process"/>
    <property type="evidence" value="ECO:0007669"/>
    <property type="project" value="UniProtKB-UniRule"/>
</dbReference>
<dbReference type="Pfam" id="PF03588">
    <property type="entry name" value="Leu_Phe_trans"/>
    <property type="match status" value="1"/>
</dbReference>
<evidence type="ECO:0000256" key="11">
    <source>
        <dbReference type="ARBA" id="ARBA00074372"/>
    </source>
</evidence>
<comment type="catalytic activity">
    <reaction evidence="5 15">
        <text>L-phenylalanyl-tRNA(Phe) + an N-terminal L-alpha-aminoacyl-[protein] = an N-terminal L-phenylalanyl-L-alpha-aminoacyl-[protein] + tRNA(Phe)</text>
        <dbReference type="Rhea" id="RHEA:43632"/>
        <dbReference type="Rhea" id="RHEA-COMP:9668"/>
        <dbReference type="Rhea" id="RHEA-COMP:9699"/>
        <dbReference type="Rhea" id="RHEA-COMP:10636"/>
        <dbReference type="Rhea" id="RHEA-COMP:10637"/>
        <dbReference type="ChEBI" id="CHEBI:78442"/>
        <dbReference type="ChEBI" id="CHEBI:78531"/>
        <dbReference type="ChEBI" id="CHEBI:78597"/>
        <dbReference type="ChEBI" id="CHEBI:83561"/>
        <dbReference type="EC" id="2.3.2.6"/>
    </reaction>
</comment>
<dbReference type="SUPFAM" id="SSF55729">
    <property type="entry name" value="Acyl-CoA N-acyltransferases (Nat)"/>
    <property type="match status" value="1"/>
</dbReference>
<evidence type="ECO:0000256" key="6">
    <source>
        <dbReference type="ARBA" id="ARBA00050652"/>
    </source>
</evidence>
<protein>
    <recommendedName>
        <fullName evidence="11 15">Leucyl/phenylalanyl-tRNA--protein transferase</fullName>
        <ecNumber evidence="10 15">2.3.2.6</ecNumber>
    </recommendedName>
    <alternativeName>
        <fullName evidence="12 15">L/F-transferase</fullName>
    </alternativeName>
    <alternativeName>
        <fullName evidence="13 15">Leucyltransferase</fullName>
    </alternativeName>
    <alternativeName>
        <fullName evidence="14 15">Phenyalanyltransferase</fullName>
    </alternativeName>
</protein>
<dbReference type="InterPro" id="IPR016181">
    <property type="entry name" value="Acyl_CoA_acyltransferase"/>
</dbReference>
<comment type="catalytic activity">
    <reaction evidence="7 15">
        <text>N-terminal L-lysyl-[protein] + L-leucyl-tRNA(Leu) = N-terminal L-leucyl-L-lysyl-[protein] + tRNA(Leu) + H(+)</text>
        <dbReference type="Rhea" id="RHEA:12340"/>
        <dbReference type="Rhea" id="RHEA-COMP:9613"/>
        <dbReference type="Rhea" id="RHEA-COMP:9622"/>
        <dbReference type="Rhea" id="RHEA-COMP:12670"/>
        <dbReference type="Rhea" id="RHEA-COMP:12671"/>
        <dbReference type="ChEBI" id="CHEBI:15378"/>
        <dbReference type="ChEBI" id="CHEBI:65249"/>
        <dbReference type="ChEBI" id="CHEBI:78442"/>
        <dbReference type="ChEBI" id="CHEBI:78494"/>
        <dbReference type="ChEBI" id="CHEBI:133043"/>
        <dbReference type="EC" id="2.3.2.6"/>
    </reaction>
</comment>
<evidence type="ECO:0000256" key="8">
    <source>
        <dbReference type="ARBA" id="ARBA00054043"/>
    </source>
</evidence>
<sequence length="217" mass="24710">MPIFQLQHDNFDFPPVSLAEPDGLLAIGGDLRAERLLNAYCHGIFPWFSEKPILWWSPDPRFVLFPDELKISKSMRQVLKKTPFTITVNKAFKDVIRHCKTSPRAGQDGTWITSEMERAYTELHQMGFAVSVEAWQDEVLVGGLYGIRMGGCFFGESMFAKVSNASKAAFISFVQSDPQLKIIDCQVHTEHLESLGARFISRDQFLSITRENMDIFQ</sequence>
<dbReference type="InterPro" id="IPR004616">
    <property type="entry name" value="Leu/Phe-tRNA_Trfase"/>
</dbReference>
<organism evidence="16 17">
    <name type="scientific">Chitinophaga caeni</name>
    <dbReference type="NCBI Taxonomy" id="2029983"/>
    <lineage>
        <taxon>Bacteria</taxon>
        <taxon>Pseudomonadati</taxon>
        <taxon>Bacteroidota</taxon>
        <taxon>Chitinophagia</taxon>
        <taxon>Chitinophagales</taxon>
        <taxon>Chitinophagaceae</taxon>
        <taxon>Chitinophaga</taxon>
    </lineage>
</organism>
<evidence type="ECO:0000256" key="5">
    <source>
        <dbReference type="ARBA" id="ARBA00050607"/>
    </source>
</evidence>
<name>A0A291R0F5_9BACT</name>
<dbReference type="InterPro" id="IPR042203">
    <property type="entry name" value="Leu/Phe-tRNA_Trfase_C"/>
</dbReference>
<evidence type="ECO:0000256" key="10">
    <source>
        <dbReference type="ARBA" id="ARBA00066767"/>
    </source>
</evidence>
<comment type="function">
    <text evidence="8 15">Functions in the N-end rule pathway of protein degradation where it conjugates Leu, Phe and, less efficiently, Met from aminoacyl-tRNAs to the N-termini of proteins containing an N-terminal arginine or lysine.</text>
</comment>
<dbReference type="GO" id="GO:0005737">
    <property type="term" value="C:cytoplasm"/>
    <property type="evidence" value="ECO:0007669"/>
    <property type="project" value="UniProtKB-SubCell"/>
</dbReference>
<evidence type="ECO:0000256" key="13">
    <source>
        <dbReference type="ARBA" id="ARBA00077165"/>
    </source>
</evidence>
<dbReference type="NCBIfam" id="TIGR00667">
    <property type="entry name" value="aat"/>
    <property type="match status" value="1"/>
</dbReference>
<dbReference type="OrthoDB" id="9790282at2"/>
<dbReference type="InterPro" id="IPR042221">
    <property type="entry name" value="Leu/Phe-tRNA_Trfase_N"/>
</dbReference>
<dbReference type="KEGG" id="cbae:COR50_21685"/>
<evidence type="ECO:0000256" key="12">
    <source>
        <dbReference type="ARBA" id="ARBA00077136"/>
    </source>
</evidence>
<dbReference type="HAMAP" id="MF_00688">
    <property type="entry name" value="Leu_Phe_trans"/>
    <property type="match status" value="1"/>
</dbReference>
<keyword evidence="17" id="KW-1185">Reference proteome</keyword>
<dbReference type="EC" id="2.3.2.6" evidence="10 15"/>
<evidence type="ECO:0000256" key="9">
    <source>
        <dbReference type="ARBA" id="ARBA00061535"/>
    </source>
</evidence>
<evidence type="ECO:0000256" key="2">
    <source>
        <dbReference type="ARBA" id="ARBA00022490"/>
    </source>
</evidence>
<keyword evidence="3 15" id="KW-0808">Transferase</keyword>
<comment type="catalytic activity">
    <reaction evidence="6 15">
        <text>N-terminal L-arginyl-[protein] + L-leucyl-tRNA(Leu) = N-terminal L-leucyl-L-arginyl-[protein] + tRNA(Leu) + H(+)</text>
        <dbReference type="Rhea" id="RHEA:50416"/>
        <dbReference type="Rhea" id="RHEA-COMP:9613"/>
        <dbReference type="Rhea" id="RHEA-COMP:9622"/>
        <dbReference type="Rhea" id="RHEA-COMP:12672"/>
        <dbReference type="Rhea" id="RHEA-COMP:12673"/>
        <dbReference type="ChEBI" id="CHEBI:15378"/>
        <dbReference type="ChEBI" id="CHEBI:64719"/>
        <dbReference type="ChEBI" id="CHEBI:78442"/>
        <dbReference type="ChEBI" id="CHEBI:78494"/>
        <dbReference type="ChEBI" id="CHEBI:133044"/>
        <dbReference type="EC" id="2.3.2.6"/>
    </reaction>
</comment>
<keyword evidence="2 15" id="KW-0963">Cytoplasm</keyword>
<dbReference type="FunFam" id="3.30.70.3550:FF:000001">
    <property type="entry name" value="Leucyl/phenylalanyl-tRNA--protein transferase"/>
    <property type="match status" value="1"/>
</dbReference>
<dbReference type="PANTHER" id="PTHR30098:SF2">
    <property type="entry name" value="LEUCYL_PHENYLALANYL-TRNA--PROTEIN TRANSFERASE"/>
    <property type="match status" value="1"/>
</dbReference>
<dbReference type="PANTHER" id="PTHR30098">
    <property type="entry name" value="LEUCYL/PHENYLALANYL-TRNA--PROTEIN TRANSFERASE"/>
    <property type="match status" value="1"/>
</dbReference>
<gene>
    <name evidence="15" type="primary">aat</name>
    <name evidence="16" type="ORF">COR50_21685</name>
</gene>
<dbReference type="GO" id="GO:0008914">
    <property type="term" value="F:leucyl-tRNA--protein transferase activity"/>
    <property type="evidence" value="ECO:0007669"/>
    <property type="project" value="UniProtKB-UniRule"/>
</dbReference>
<dbReference type="Gene3D" id="3.40.630.70">
    <property type="entry name" value="Leucyl/phenylalanyl-tRNA-protein transferase, C-terminal domain"/>
    <property type="match status" value="1"/>
</dbReference>
<evidence type="ECO:0000256" key="14">
    <source>
        <dbReference type="ARBA" id="ARBA00083640"/>
    </source>
</evidence>